<evidence type="ECO:0000313" key="2">
    <source>
        <dbReference type="EMBL" id="EQB62198.1"/>
    </source>
</evidence>
<feature type="compositionally biased region" description="Basic and acidic residues" evidence="1">
    <location>
        <begin position="159"/>
        <end position="179"/>
    </location>
</feature>
<feature type="compositionally biased region" description="Basic residues" evidence="1">
    <location>
        <begin position="195"/>
        <end position="206"/>
    </location>
</feature>
<feature type="region of interest" description="Disordered" evidence="1">
    <location>
        <begin position="195"/>
        <end position="316"/>
    </location>
</feature>
<dbReference type="HOGENOM" id="CLU_821581_0_0_1"/>
<sequence length="338" mass="40939">MPEMFEIETRLDSYSYYLKIFPVPRQDNRVVDKDWFWNDHKLILHDSNDWMSEHFTFAMVPQHMLKIVVKDKCVETTDDNYVKAVTCRSKKDSLNQYYRWFGENEREIVEDWVEHNGGKIKRRDRYPVYRPNRRPNRYDDDDLSIVDFIPPGRRRPYRPSKDYDHEEVYPNDRRPTKDITDDELDIDDFYDFHRRRPRYRPPRKRPGPYDDYDDYDRYPSRYPQRPNRYDDDQYDRYPSRYPQRPIGNDPCDQFGCDDNSNRGPPGKSPWNNPNGHWNNQNDPWSNPNGHWNNQNDPWSNPNGNRPGKQNSNKYGCDDTLDSIEKVICELNGNPQYML</sequence>
<protein>
    <submittedName>
        <fullName evidence="2">Uncharacterized protein</fullName>
    </submittedName>
</protein>
<organism evidence="2 3">
    <name type="scientific">Vairimorpha apis BRL 01</name>
    <dbReference type="NCBI Taxonomy" id="1037528"/>
    <lineage>
        <taxon>Eukaryota</taxon>
        <taxon>Fungi</taxon>
        <taxon>Fungi incertae sedis</taxon>
        <taxon>Microsporidia</taxon>
        <taxon>Nosematidae</taxon>
        <taxon>Vairimorpha</taxon>
    </lineage>
</organism>
<gene>
    <name evidence="2" type="ORF">NAPIS_ORF00225</name>
</gene>
<dbReference type="AlphaFoldDB" id="T0LD17"/>
<evidence type="ECO:0000313" key="3">
    <source>
        <dbReference type="Proteomes" id="UP000053780"/>
    </source>
</evidence>
<proteinExistence type="predicted"/>
<evidence type="ECO:0000256" key="1">
    <source>
        <dbReference type="SAM" id="MobiDB-lite"/>
    </source>
</evidence>
<accession>T0LD17</accession>
<reference evidence="2 3" key="1">
    <citation type="journal article" date="2013" name="BMC Genomics">
        <title>Genome sequencing and comparative genomics of honey bee microsporidia, Nosema apis reveal novel insights into host-parasite interactions.</title>
        <authorList>
            <person name="Chen Yp."/>
            <person name="Pettis J.S."/>
            <person name="Zhao Y."/>
            <person name="Liu X."/>
            <person name="Tallon L.J."/>
            <person name="Sadzewicz L.D."/>
            <person name="Li R."/>
            <person name="Zheng H."/>
            <person name="Huang S."/>
            <person name="Zhang X."/>
            <person name="Hamilton M.C."/>
            <person name="Pernal S.F."/>
            <person name="Melathopoulos A.P."/>
            <person name="Yan X."/>
            <person name="Evans J.D."/>
        </authorList>
    </citation>
    <scope>NUCLEOTIDE SEQUENCE [LARGE SCALE GENOMIC DNA]</scope>
    <source>
        <strain evidence="2 3">BRL 01</strain>
    </source>
</reference>
<dbReference type="EMBL" id="KE646961">
    <property type="protein sequence ID" value="EQB62198.1"/>
    <property type="molecule type" value="Genomic_DNA"/>
</dbReference>
<dbReference type="VEuPathDB" id="MicrosporidiaDB:NAPIS_ORF00225"/>
<feature type="compositionally biased region" description="Low complexity" evidence="1">
    <location>
        <begin position="269"/>
        <end position="281"/>
    </location>
</feature>
<feature type="region of interest" description="Disordered" evidence="1">
    <location>
        <begin position="140"/>
        <end position="182"/>
    </location>
</feature>
<dbReference type="Proteomes" id="UP000053780">
    <property type="component" value="Unassembled WGS sequence"/>
</dbReference>
<keyword evidence="3" id="KW-1185">Reference proteome</keyword>
<feature type="compositionally biased region" description="Polar residues" evidence="1">
    <location>
        <begin position="282"/>
        <end position="313"/>
    </location>
</feature>
<dbReference type="OrthoDB" id="2195020at2759"/>
<feature type="compositionally biased region" description="Basic and acidic residues" evidence="1">
    <location>
        <begin position="227"/>
        <end position="238"/>
    </location>
</feature>
<name>T0LD17_9MICR</name>